<proteinExistence type="predicted"/>
<name>A0A645EWL9_9ZZZZ</name>
<reference evidence="1" key="1">
    <citation type="submission" date="2019-08" db="EMBL/GenBank/DDBJ databases">
        <authorList>
            <person name="Kucharzyk K."/>
            <person name="Murdoch R.W."/>
            <person name="Higgins S."/>
            <person name="Loffler F."/>
        </authorList>
    </citation>
    <scope>NUCLEOTIDE SEQUENCE</scope>
</reference>
<sequence length="146" mass="16334">MQSITRLCLGAQELNHALATFFGITVRHAHCVLRGIPVTKPRPPADLDKRRKTGEDHVDLALIERPGVDQRVHARVRGIDLQAAELILPETAELFKLLVHRRRAAIFFAHRGAALHAAFSEQEDEARAFARREGDLLHQRATMVAA</sequence>
<protein>
    <submittedName>
        <fullName evidence="1">Uncharacterized protein</fullName>
    </submittedName>
</protein>
<organism evidence="1">
    <name type="scientific">bioreactor metagenome</name>
    <dbReference type="NCBI Taxonomy" id="1076179"/>
    <lineage>
        <taxon>unclassified sequences</taxon>
        <taxon>metagenomes</taxon>
        <taxon>ecological metagenomes</taxon>
    </lineage>
</organism>
<comment type="caution">
    <text evidence="1">The sequence shown here is derived from an EMBL/GenBank/DDBJ whole genome shotgun (WGS) entry which is preliminary data.</text>
</comment>
<evidence type="ECO:0000313" key="1">
    <source>
        <dbReference type="EMBL" id="MPN05622.1"/>
    </source>
</evidence>
<gene>
    <name evidence="1" type="ORF">SDC9_152873</name>
</gene>
<accession>A0A645EWL9</accession>
<dbReference type="EMBL" id="VSSQ01051526">
    <property type="protein sequence ID" value="MPN05622.1"/>
    <property type="molecule type" value="Genomic_DNA"/>
</dbReference>
<dbReference type="AlphaFoldDB" id="A0A645EWL9"/>